<keyword evidence="1" id="KW-0812">Transmembrane</keyword>
<accession>A0A5P1RBS5</accession>
<evidence type="ECO:0000313" key="3">
    <source>
        <dbReference type="EMBL" id="QEQ97114.1"/>
    </source>
</evidence>
<feature type="transmembrane region" description="Helical" evidence="1">
    <location>
        <begin position="302"/>
        <end position="320"/>
    </location>
</feature>
<dbReference type="RefSeq" id="WP_138987576.1">
    <property type="nucleotide sequence ID" value="NZ_CP043869.1"/>
</dbReference>
<feature type="transmembrane region" description="Helical" evidence="1">
    <location>
        <begin position="91"/>
        <end position="112"/>
    </location>
</feature>
<proteinExistence type="predicted"/>
<feature type="domain" description="DUF4401" evidence="2">
    <location>
        <begin position="31"/>
        <end position="347"/>
    </location>
</feature>
<feature type="transmembrane region" description="Helical" evidence="1">
    <location>
        <begin position="229"/>
        <end position="249"/>
    </location>
</feature>
<dbReference type="InterPro" id="IPR025833">
    <property type="entry name" value="GDYXXLXY"/>
</dbReference>
<dbReference type="EMBL" id="CP043869">
    <property type="protein sequence ID" value="QEQ97114.1"/>
    <property type="molecule type" value="Genomic_DNA"/>
</dbReference>
<evidence type="ECO:0000259" key="2">
    <source>
        <dbReference type="Pfam" id="PF14351"/>
    </source>
</evidence>
<dbReference type="Pfam" id="PF14351">
    <property type="entry name" value="DUF4401"/>
    <property type="match status" value="1"/>
</dbReference>
<dbReference type="Proteomes" id="UP000324760">
    <property type="component" value="Chromosome"/>
</dbReference>
<dbReference type="KEGG" id="ncu:F0U83_10545"/>
<dbReference type="Pfam" id="PF14345">
    <property type="entry name" value="GDYXXLXY"/>
    <property type="match status" value="1"/>
</dbReference>
<name>A0A5P1RBS5_9GAMM</name>
<protein>
    <submittedName>
        <fullName evidence="3">DUF4401 domain-containing protein</fullName>
    </submittedName>
</protein>
<dbReference type="AlphaFoldDB" id="A0A5P1RBS5"/>
<dbReference type="InterPro" id="IPR025513">
    <property type="entry name" value="DUF4401"/>
</dbReference>
<feature type="transmembrane region" description="Helical" evidence="1">
    <location>
        <begin position="269"/>
        <end position="295"/>
    </location>
</feature>
<keyword evidence="1" id="KW-1133">Transmembrane helix</keyword>
<evidence type="ECO:0000313" key="4">
    <source>
        <dbReference type="Proteomes" id="UP000324760"/>
    </source>
</evidence>
<keyword evidence="1" id="KW-0472">Membrane</keyword>
<dbReference type="OrthoDB" id="4868247at2"/>
<reference evidence="3 4" key="1">
    <citation type="journal article" date="2019" name="Biochem. Eng. J.">
        <title>Metabolic engineering of the marine bacteria Neptunomonas concharum for the production of acetoin and meso-2,3-butanediol from acetate.</title>
        <authorList>
            <person name="Li W."/>
            <person name="Pu N."/>
            <person name="Liu C.-X."/>
            <person name="Yuan Q.-P."/>
            <person name="Li Z.-J."/>
        </authorList>
    </citation>
    <scope>NUCLEOTIDE SEQUENCE [LARGE SCALE GENOMIC DNA]</scope>
    <source>
        <strain evidence="3 4">JCM17730</strain>
    </source>
</reference>
<gene>
    <name evidence="3" type="ORF">F0U83_10545</name>
</gene>
<feature type="transmembrane region" description="Helical" evidence="1">
    <location>
        <begin position="196"/>
        <end position="217"/>
    </location>
</feature>
<feature type="transmembrane region" description="Helical" evidence="1">
    <location>
        <begin position="149"/>
        <end position="181"/>
    </location>
</feature>
<sequence>MNEARKQLWAELSQQQLTHGDIPALETEYVPWYIALMQGFAGWIAALFMLGFIGSIFGWLFRFDNEVSLISVGLICCTGAYLLFRTRTGSVFFGQVGLAVSLCGQMMVAWGLFDWLPIRDALPFFLLAVFQILLTLVMPNFIHRLLTGWFALIAFFWGLDLLGLFGLGAAICSVLFVLVWINDRSWKGFQPVWEPVGYSLALALVQFNGHLILGNPLLDGFHEQSDSIWWHLSPWSAMAMVGLSTILLLQDIIKQYGVPLSSLIGRLILIGGVLIFISGQISTGVSSALLILLVGFAYQRQVLTALGLVALLSFVSWYYYNLATTLLIKSFILMGTGVALLLIRLGVRYVLNKKHVANAATPHDGLGETLFNFAPMNRLKWAVVAMMLLILAAVNITIFKKENLLATGETVLLELAPVDPRSLMQGDYMRLRFAIEREFQQEVPKENHDGHVLVDLDKNRVGRFAGIYRGEPLATQQAKLEYRMREGDIKFATNAFFFQEGKASVYEEAKYGEFAVSDNGELLLHRLRDDAYQVLGENQP</sequence>
<feature type="transmembrane region" description="Helical" evidence="1">
    <location>
        <begin position="40"/>
        <end position="61"/>
    </location>
</feature>
<feature type="transmembrane region" description="Helical" evidence="1">
    <location>
        <begin position="326"/>
        <end position="347"/>
    </location>
</feature>
<evidence type="ECO:0000256" key="1">
    <source>
        <dbReference type="SAM" id="Phobius"/>
    </source>
</evidence>
<organism evidence="3 4">
    <name type="scientific">Neptunomonas concharum</name>
    <dbReference type="NCBI Taxonomy" id="1031538"/>
    <lineage>
        <taxon>Bacteria</taxon>
        <taxon>Pseudomonadati</taxon>
        <taxon>Pseudomonadota</taxon>
        <taxon>Gammaproteobacteria</taxon>
        <taxon>Oceanospirillales</taxon>
        <taxon>Oceanospirillaceae</taxon>
        <taxon>Neptunomonas</taxon>
    </lineage>
</organism>
<keyword evidence="4" id="KW-1185">Reference proteome</keyword>
<feature type="transmembrane region" description="Helical" evidence="1">
    <location>
        <begin position="381"/>
        <end position="399"/>
    </location>
</feature>
<feature type="transmembrane region" description="Helical" evidence="1">
    <location>
        <begin position="67"/>
        <end position="84"/>
    </location>
</feature>
<feature type="transmembrane region" description="Helical" evidence="1">
    <location>
        <begin position="124"/>
        <end position="142"/>
    </location>
</feature>